<sequence length="77" mass="8578">MKRLRDLWVRPKNRPQQQRCSCPVQIRCCSTGAAPAMAISKRINAKLQHLALGGLEVDGKRWVGGEGRAIGDKIREP</sequence>
<accession>A0A084VHF9</accession>
<dbReference type="EnsemblMetazoa" id="ASIC004534-RA">
    <property type="protein sequence ID" value="ASIC004534-PA"/>
    <property type="gene ID" value="ASIC004534"/>
</dbReference>
<dbReference type="VEuPathDB" id="VectorBase:ASIC004534"/>
<dbReference type="EMBL" id="KE524842">
    <property type="protein sequence ID" value="KFB37403.1"/>
    <property type="molecule type" value="Genomic_DNA"/>
</dbReference>
<reference evidence="1 3" key="1">
    <citation type="journal article" date="2014" name="BMC Genomics">
        <title>Genome sequence of Anopheles sinensis provides insight into genetics basis of mosquito competence for malaria parasites.</title>
        <authorList>
            <person name="Zhou D."/>
            <person name="Zhang D."/>
            <person name="Ding G."/>
            <person name="Shi L."/>
            <person name="Hou Q."/>
            <person name="Ye Y."/>
            <person name="Xu Y."/>
            <person name="Zhou H."/>
            <person name="Xiong C."/>
            <person name="Li S."/>
            <person name="Yu J."/>
            <person name="Hong S."/>
            <person name="Yu X."/>
            <person name="Zou P."/>
            <person name="Chen C."/>
            <person name="Chang X."/>
            <person name="Wang W."/>
            <person name="Lv Y."/>
            <person name="Sun Y."/>
            <person name="Ma L."/>
            <person name="Shen B."/>
            <person name="Zhu C."/>
        </authorList>
    </citation>
    <scope>NUCLEOTIDE SEQUENCE [LARGE SCALE GENOMIC DNA]</scope>
</reference>
<reference evidence="2" key="2">
    <citation type="submission" date="2020-05" db="UniProtKB">
        <authorList>
            <consortium name="EnsemblMetazoa"/>
        </authorList>
    </citation>
    <scope>IDENTIFICATION</scope>
</reference>
<dbReference type="EMBL" id="ATLV01013171">
    <property type="status" value="NOT_ANNOTATED_CDS"/>
    <property type="molecule type" value="Genomic_DNA"/>
</dbReference>
<dbReference type="Proteomes" id="UP000030765">
    <property type="component" value="Unassembled WGS sequence"/>
</dbReference>
<gene>
    <name evidence="1" type="ORF">ZHAS_00004534</name>
</gene>
<evidence type="ECO:0000313" key="2">
    <source>
        <dbReference type="EnsemblMetazoa" id="ASIC004534-PA"/>
    </source>
</evidence>
<keyword evidence="3" id="KW-1185">Reference proteome</keyword>
<name>A0A084VHF9_ANOSI</name>
<dbReference type="AlphaFoldDB" id="A0A084VHF9"/>
<evidence type="ECO:0000313" key="1">
    <source>
        <dbReference type="EMBL" id="KFB37403.1"/>
    </source>
</evidence>
<organism evidence="1">
    <name type="scientific">Anopheles sinensis</name>
    <name type="common">Mosquito</name>
    <dbReference type="NCBI Taxonomy" id="74873"/>
    <lineage>
        <taxon>Eukaryota</taxon>
        <taxon>Metazoa</taxon>
        <taxon>Ecdysozoa</taxon>
        <taxon>Arthropoda</taxon>
        <taxon>Hexapoda</taxon>
        <taxon>Insecta</taxon>
        <taxon>Pterygota</taxon>
        <taxon>Neoptera</taxon>
        <taxon>Endopterygota</taxon>
        <taxon>Diptera</taxon>
        <taxon>Nematocera</taxon>
        <taxon>Culicoidea</taxon>
        <taxon>Culicidae</taxon>
        <taxon>Anophelinae</taxon>
        <taxon>Anopheles</taxon>
    </lineage>
</organism>
<evidence type="ECO:0000313" key="3">
    <source>
        <dbReference type="Proteomes" id="UP000030765"/>
    </source>
</evidence>
<proteinExistence type="predicted"/>
<protein>
    <submittedName>
        <fullName evidence="1 2">CRE-LIN-13 protein</fullName>
    </submittedName>
</protein>